<feature type="region of interest" description="Disordered" evidence="3">
    <location>
        <begin position="1305"/>
        <end position="1334"/>
    </location>
</feature>
<dbReference type="InterPro" id="IPR015915">
    <property type="entry name" value="Kelch-typ_b-propeller"/>
</dbReference>
<dbReference type="InterPro" id="IPR046538">
    <property type="entry name" value="DUF6603"/>
</dbReference>
<dbReference type="InterPro" id="IPR037293">
    <property type="entry name" value="Gal_Oxidase_central_sf"/>
</dbReference>
<dbReference type="Gene3D" id="2.130.10.80">
    <property type="entry name" value="Galactose oxidase/kelch, beta-propeller"/>
    <property type="match status" value="2"/>
</dbReference>
<feature type="region of interest" description="Disordered" evidence="3">
    <location>
        <begin position="1071"/>
        <end position="1093"/>
    </location>
</feature>
<dbReference type="Pfam" id="PF24681">
    <property type="entry name" value="Kelch_KLHDC2_KLHL20_DRC7"/>
    <property type="match status" value="1"/>
</dbReference>
<dbReference type="SUPFAM" id="SSF50965">
    <property type="entry name" value="Galactose oxidase, central domain"/>
    <property type="match status" value="1"/>
</dbReference>
<name>A0ABW8CAF0_9ACTN</name>
<dbReference type="PANTHER" id="PTHR46344">
    <property type="entry name" value="OS02G0202900 PROTEIN"/>
    <property type="match status" value="1"/>
</dbReference>
<dbReference type="RefSeq" id="WP_399649890.1">
    <property type="nucleotide sequence ID" value="NZ_JBITYG010000004.1"/>
</dbReference>
<dbReference type="SMART" id="SM00612">
    <property type="entry name" value="Kelch"/>
    <property type="match status" value="6"/>
</dbReference>
<comment type="caution">
    <text evidence="5">The sequence shown here is derived from an EMBL/GenBank/DDBJ whole genome shotgun (WGS) entry which is preliminary data.</text>
</comment>
<keyword evidence="1" id="KW-0880">Kelch repeat</keyword>
<evidence type="ECO:0000256" key="3">
    <source>
        <dbReference type="SAM" id="MobiDB-lite"/>
    </source>
</evidence>
<organism evidence="5 6">
    <name type="scientific">Streptomyces fildesensis</name>
    <dbReference type="NCBI Taxonomy" id="375757"/>
    <lineage>
        <taxon>Bacteria</taxon>
        <taxon>Bacillati</taxon>
        <taxon>Actinomycetota</taxon>
        <taxon>Actinomycetes</taxon>
        <taxon>Kitasatosporales</taxon>
        <taxon>Streptomycetaceae</taxon>
        <taxon>Streptomyces</taxon>
    </lineage>
</organism>
<feature type="domain" description="DUF6603" evidence="4">
    <location>
        <begin position="427"/>
        <end position="990"/>
    </location>
</feature>
<reference evidence="5 6" key="1">
    <citation type="submission" date="2024-10" db="EMBL/GenBank/DDBJ databases">
        <title>The Natural Products Discovery Center: Release of the First 8490 Sequenced Strains for Exploring Actinobacteria Biosynthetic Diversity.</title>
        <authorList>
            <person name="Kalkreuter E."/>
            <person name="Kautsar S.A."/>
            <person name="Yang D."/>
            <person name="Bader C.D."/>
            <person name="Teijaro C.N."/>
            <person name="Fluegel L."/>
            <person name="Davis C.M."/>
            <person name="Simpson J.R."/>
            <person name="Lauterbach L."/>
            <person name="Steele A.D."/>
            <person name="Gui C."/>
            <person name="Meng S."/>
            <person name="Li G."/>
            <person name="Viehrig K."/>
            <person name="Ye F."/>
            <person name="Su P."/>
            <person name="Kiefer A.F."/>
            <person name="Nichols A."/>
            <person name="Cepeda A.J."/>
            <person name="Yan W."/>
            <person name="Fan B."/>
            <person name="Jiang Y."/>
            <person name="Adhikari A."/>
            <person name="Zheng C.-J."/>
            <person name="Schuster L."/>
            <person name="Cowan T.M."/>
            <person name="Smanski M.J."/>
            <person name="Chevrette M.G."/>
            <person name="De Carvalho L.P.S."/>
            <person name="Shen B."/>
        </authorList>
    </citation>
    <scope>NUCLEOTIDE SEQUENCE [LARGE SCALE GENOMIC DNA]</scope>
    <source>
        <strain evidence="5 6">NPDC053399</strain>
    </source>
</reference>
<dbReference type="InterPro" id="IPR011043">
    <property type="entry name" value="Gal_Oxase/kelch_b-propeller"/>
</dbReference>
<protein>
    <submittedName>
        <fullName evidence="5">DUF6603 domain-containing protein</fullName>
    </submittedName>
</protein>
<keyword evidence="6" id="KW-1185">Reference proteome</keyword>
<dbReference type="EMBL" id="JBITYG010000004">
    <property type="protein sequence ID" value="MFI9102360.1"/>
    <property type="molecule type" value="Genomic_DNA"/>
</dbReference>
<dbReference type="InterPro" id="IPR006652">
    <property type="entry name" value="Kelch_1"/>
</dbReference>
<evidence type="ECO:0000313" key="5">
    <source>
        <dbReference type="EMBL" id="MFI9102360.1"/>
    </source>
</evidence>
<evidence type="ECO:0000313" key="6">
    <source>
        <dbReference type="Proteomes" id="UP001614394"/>
    </source>
</evidence>
<sequence>MANQAGTLGTIALALAGLVQPIQGRFGPGGPRRFAAELGLAFPASIDTNSAMLEASGRATQQLNAIPGLTAELVAAVASGADVAVLDKSVRLAAAIKLAVDAVGAVGAAFKGVGSGSGIPPDEVNRFADEFSARVLDHLLVSSAEARPGLAEALDFIGGVERTEVPAGDAVHPAFIRRRVHVDKLAAFVTDPGGQLRGMYGWGGPGFTGVVLLLTLARILRSLDVPVIEDSGGGSPLLDVVFVEIAPRGDVTPSALAYTVVHPLPAFTLTEYDGGTWHAKLQLQLPLPLGTELLHQANDNVTITPPPGAQVEGELSIEVTATGPDGAPYVLIGEPGGSRLEAARFGAKLGLRLGWDPAAGHATGGVVVGGEVQGLRLVIDASSGDGFVSTVLGGSRLEAAFDLAFAVDSQHGLQLSGSGGLEVQIPVHVELGPVEIQQIYLAARIGGGTVPLELSAGFSAELGPVRASVDRMGVLVDLSFPDGGGNVGPLNLDFGFKPPNGVGLAVDAGVISGGGYLYVDSDRGEYAGALELEFAGFLALKAIGLISTRMPDGSKGFSLLIVITAEFGGGGIQLGYGFTLLAVGGLIGLNRSMNLQALTEGVRTGRIESVMFPQDVVANAPRIISDLRAYFPPEQGKFLIGPMAKIGWGTPTLVSVSLGVIIEIPGNLAVLGVLKCALPTEDLALLVLQVQFIGAIEFDKSRLWFYAQLFDSRILTMTIDGGMGLLVAWGDNPDLVLTVGGFHPSFKPPALPFPVPKRLSVDIINMPGRLIRVSGYFAVTSNTVQFGAHAELRLGFDDFGIEGQLSFDALFQFSPFAFIISISASVSLKAFGVGLFGIDLRLQLSGPVPWRANGRGSISLLFFEISADFDITWGEEAQTTLPPVEVLALLAGEFSKVEGWETRLPTGGTNALVTLRTLPDTDRLVLHPLGTLFVRQRSIPLGVRIDRVGAQRPSDGKRFTVTPDPQSGLVQLSVTGDKFAMGQFQDMDDAAKLSKAAYENQDAGLELSTEKEALASVRAVRRSARYELHIIDSRPSTTTPTTLAAGQQAVITPSRPQRFQNVSPAVFGRLLDGSSTSRSPLSRKDAQRRQPFAADDTVRVTGQRFVVAYLRNNLQAFPPTADVDQGATSFRSQTTASDALAEWVLADPALAGKLHVIPESEVAAPLTTPGTWSPENPAPAEVAETDAVRLGGGTVLLAGGRDRTGTALTTAALFDPVRKIWTAAKALLTARRLHTVTLLPDGRVLVTGGRGTDGAALASAEVYDPVADVWTAVGPMATARYAHSATLLSNGKVLIAGGTGARQGKGEGSLSSAELFDPRTGTWAPTRKPMSDARSGHQAVGLLDGGRHVLVVGGALATGGGDAALSYCELYDPAADTWAPAGSLGTPRKGHRATLLADGSVLVTGGDAPGVPVAGRFGRTGPGSVEQYSPGTNTWATVTSLPGGGRSRHQAVLLRTGKVLVLGGAGGPAFTTGYRGATVYDPATRTWSTAGGLATGRRDFAAVALADGRVLATGGVVRSGVPAPEGTDVLTATTEIYTP</sequence>
<accession>A0ABW8CAF0</accession>
<dbReference type="Pfam" id="PF20248">
    <property type="entry name" value="DUF6603"/>
    <property type="match status" value="1"/>
</dbReference>
<evidence type="ECO:0000256" key="2">
    <source>
        <dbReference type="ARBA" id="ARBA00022737"/>
    </source>
</evidence>
<gene>
    <name evidence="5" type="ORF">ACIGXA_17725</name>
</gene>
<dbReference type="Proteomes" id="UP001614394">
    <property type="component" value="Unassembled WGS sequence"/>
</dbReference>
<dbReference type="PANTHER" id="PTHR46344:SF27">
    <property type="entry name" value="KELCH REPEAT SUPERFAMILY PROTEIN"/>
    <property type="match status" value="1"/>
</dbReference>
<evidence type="ECO:0000259" key="4">
    <source>
        <dbReference type="Pfam" id="PF20248"/>
    </source>
</evidence>
<proteinExistence type="predicted"/>
<keyword evidence="2" id="KW-0677">Repeat</keyword>
<dbReference type="SUPFAM" id="SSF117281">
    <property type="entry name" value="Kelch motif"/>
    <property type="match status" value="1"/>
</dbReference>
<evidence type="ECO:0000256" key="1">
    <source>
        <dbReference type="ARBA" id="ARBA00022441"/>
    </source>
</evidence>
<dbReference type="Gene3D" id="2.120.10.80">
    <property type="entry name" value="Kelch-type beta propeller"/>
    <property type="match status" value="1"/>
</dbReference>